<feature type="transmembrane region" description="Helical" evidence="1">
    <location>
        <begin position="118"/>
        <end position="148"/>
    </location>
</feature>
<dbReference type="EMBL" id="DWXO01000030">
    <property type="protein sequence ID" value="HJB79951.1"/>
    <property type="molecule type" value="Genomic_DNA"/>
</dbReference>
<reference evidence="2" key="2">
    <citation type="submission" date="2021-04" db="EMBL/GenBank/DDBJ databases">
        <authorList>
            <person name="Gilroy R."/>
        </authorList>
    </citation>
    <scope>NUCLEOTIDE SEQUENCE</scope>
    <source>
        <strain evidence="2">CHK192-8294</strain>
    </source>
</reference>
<keyword evidence="1" id="KW-0472">Membrane</keyword>
<evidence type="ECO:0000256" key="1">
    <source>
        <dbReference type="SAM" id="Phobius"/>
    </source>
</evidence>
<comment type="caution">
    <text evidence="2">The sequence shown here is derived from an EMBL/GenBank/DDBJ whole genome shotgun (WGS) entry which is preliminary data.</text>
</comment>
<dbReference type="AlphaFoldDB" id="A0A9D2MLL1"/>
<name>A0A9D2MLL1_9FIRM</name>
<keyword evidence="1" id="KW-1133">Transmembrane helix</keyword>
<feature type="transmembrane region" description="Helical" evidence="1">
    <location>
        <begin position="21"/>
        <end position="43"/>
    </location>
</feature>
<evidence type="ECO:0000313" key="2">
    <source>
        <dbReference type="EMBL" id="HJB79951.1"/>
    </source>
</evidence>
<evidence type="ECO:0000313" key="3">
    <source>
        <dbReference type="Proteomes" id="UP000823921"/>
    </source>
</evidence>
<feature type="transmembrane region" description="Helical" evidence="1">
    <location>
        <begin position="79"/>
        <end position="98"/>
    </location>
</feature>
<reference evidence="2" key="1">
    <citation type="journal article" date="2021" name="PeerJ">
        <title>Extensive microbial diversity within the chicken gut microbiome revealed by metagenomics and culture.</title>
        <authorList>
            <person name="Gilroy R."/>
            <person name="Ravi A."/>
            <person name="Getino M."/>
            <person name="Pursley I."/>
            <person name="Horton D.L."/>
            <person name="Alikhan N.F."/>
            <person name="Baker D."/>
            <person name="Gharbi K."/>
            <person name="Hall N."/>
            <person name="Watson M."/>
            <person name="Adriaenssens E.M."/>
            <person name="Foster-Nyarko E."/>
            <person name="Jarju S."/>
            <person name="Secka A."/>
            <person name="Antonio M."/>
            <person name="Oren A."/>
            <person name="Chaudhuri R.R."/>
            <person name="La Ragione R."/>
            <person name="Hildebrand F."/>
            <person name="Pallen M.J."/>
        </authorList>
    </citation>
    <scope>NUCLEOTIDE SEQUENCE</scope>
    <source>
        <strain evidence="2">CHK192-8294</strain>
    </source>
</reference>
<keyword evidence="1" id="KW-0812">Transmembrane</keyword>
<dbReference type="Proteomes" id="UP000823921">
    <property type="component" value="Unassembled WGS sequence"/>
</dbReference>
<gene>
    <name evidence="2" type="ORF">H9712_03100</name>
</gene>
<protein>
    <submittedName>
        <fullName evidence="2">Uncharacterized protein</fullName>
    </submittedName>
</protein>
<accession>A0A9D2MLL1</accession>
<proteinExistence type="predicted"/>
<sequence>MRSKLARCLARLFPAGWPWQTTVEVTLCALLVSWCSAVLGFLIHFDEAKIPLYISLSQHFLDRSTPIAPFAMIFGRGLLGFWIVALCLVLLPLFHYLWHWQGSKSIYLMRRLPRRGELWRRCLAGPAVLLALTLLAAALAVLLCILLYQTLTPAGHLPENPWEGIGGILCWF</sequence>
<organism evidence="2 3">
    <name type="scientific">Candidatus Flavonifractor intestinigallinarum</name>
    <dbReference type="NCBI Taxonomy" id="2838586"/>
    <lineage>
        <taxon>Bacteria</taxon>
        <taxon>Bacillati</taxon>
        <taxon>Bacillota</taxon>
        <taxon>Clostridia</taxon>
        <taxon>Eubacteriales</taxon>
        <taxon>Oscillospiraceae</taxon>
        <taxon>Flavonifractor</taxon>
    </lineage>
</organism>